<dbReference type="Proteomes" id="UP000319828">
    <property type="component" value="Unassembled WGS sequence"/>
</dbReference>
<dbReference type="Pfam" id="PF00496">
    <property type="entry name" value="SBP_bac_5"/>
    <property type="match status" value="1"/>
</dbReference>
<dbReference type="CDD" id="cd08493">
    <property type="entry name" value="PBP2_DppA_like"/>
    <property type="match status" value="1"/>
</dbReference>
<organism evidence="3 4">
    <name type="scientific">Vibrio algivorus</name>
    <dbReference type="NCBI Taxonomy" id="1667024"/>
    <lineage>
        <taxon>Bacteria</taxon>
        <taxon>Pseudomonadati</taxon>
        <taxon>Pseudomonadota</taxon>
        <taxon>Gammaproteobacteria</taxon>
        <taxon>Vibrionales</taxon>
        <taxon>Vibrionaceae</taxon>
        <taxon>Vibrio</taxon>
    </lineage>
</organism>
<dbReference type="PANTHER" id="PTHR30290">
    <property type="entry name" value="PERIPLASMIC BINDING COMPONENT OF ABC TRANSPORTER"/>
    <property type="match status" value="1"/>
</dbReference>
<dbReference type="OrthoDB" id="9801912at2"/>
<dbReference type="Gene3D" id="3.90.76.10">
    <property type="entry name" value="Dipeptide-binding Protein, Domain 1"/>
    <property type="match status" value="1"/>
</dbReference>
<dbReference type="PROSITE" id="PS51257">
    <property type="entry name" value="PROKAR_LIPOPROTEIN"/>
    <property type="match status" value="1"/>
</dbReference>
<dbReference type="GO" id="GO:0043190">
    <property type="term" value="C:ATP-binding cassette (ABC) transporter complex"/>
    <property type="evidence" value="ECO:0007669"/>
    <property type="project" value="InterPro"/>
</dbReference>
<dbReference type="EMBL" id="VMKJ01000002">
    <property type="protein sequence ID" value="TVO39486.1"/>
    <property type="molecule type" value="Genomic_DNA"/>
</dbReference>
<sequence>MPKSLRYLLLSLCAVLTLAGCNDPEKSQQTRMNGFVYCGTTHPQSLNPQLSDGGDNIKSIGPQLFDSLLTLDPLSFKPKPNLAIKWQVNEDKTQYTFTLRTNVQFHQTSWFQPSRSMNADDVVFSFKRIIDSSNPYHYVNGGHYPWFQSIGFSRLVKDVKAIDEQHVQFTLSHPDNTFLDNISTVFAAIHSQEYAHQLASKDEKSQLDELPIGTGPFQLEKSQHNELVRLTKHSNYWHHPAKMEQVVFDFSHRGTGSLAKLLTQECDVMTDPISSQLTLINDNTDIHSNISKAMNVAFLSLNTQHFALNDVRVRQALSFAINRKNIIDAVYFGQGYIATSLLPSDSWAYQDNSVQIRYDRQYAKALLKQAGFEDGLTLTMWVPLAAQSYNPNPHKTAELLQANFADIGVTLSILTEMFGRRNTLTQQPNTDLVLTGWAANTGEPDSLLRPQLSCEAQRASLNISMWCDTDFDFLLTLARESEQTRHRLNLYHQAQTMLTQELPIIPIAHGVQYQVHHSSLSGFALNPFNSGSFEHVVREK</sequence>
<feature type="domain" description="Solute-binding protein family 5" evidence="2">
    <location>
        <begin position="77"/>
        <end position="455"/>
    </location>
</feature>
<evidence type="ECO:0000313" key="4">
    <source>
        <dbReference type="Proteomes" id="UP000319828"/>
    </source>
</evidence>
<dbReference type="PIRSF" id="PIRSF002741">
    <property type="entry name" value="MppA"/>
    <property type="match status" value="1"/>
</dbReference>
<dbReference type="Gene3D" id="3.10.105.10">
    <property type="entry name" value="Dipeptide-binding Protein, Domain 3"/>
    <property type="match status" value="1"/>
</dbReference>
<dbReference type="SUPFAM" id="SSF53850">
    <property type="entry name" value="Periplasmic binding protein-like II"/>
    <property type="match status" value="1"/>
</dbReference>
<gene>
    <name evidence="3" type="ORF">FOF44_02565</name>
</gene>
<feature type="signal peptide" evidence="1">
    <location>
        <begin position="1"/>
        <end position="19"/>
    </location>
</feature>
<dbReference type="GO" id="GO:0015833">
    <property type="term" value="P:peptide transport"/>
    <property type="evidence" value="ECO:0007669"/>
    <property type="project" value="TreeGrafter"/>
</dbReference>
<dbReference type="GO" id="GO:0030288">
    <property type="term" value="C:outer membrane-bounded periplasmic space"/>
    <property type="evidence" value="ECO:0007669"/>
    <property type="project" value="UniProtKB-ARBA"/>
</dbReference>
<dbReference type="Gene3D" id="3.40.190.10">
    <property type="entry name" value="Periplasmic binding protein-like II"/>
    <property type="match status" value="1"/>
</dbReference>
<reference evidence="3 4" key="1">
    <citation type="submission" date="2019-07" db="EMBL/GenBank/DDBJ databases">
        <title>The draft genome sequence of Vibrio algivorus M1486.</title>
        <authorList>
            <person name="Meng X."/>
        </authorList>
    </citation>
    <scope>NUCLEOTIDE SEQUENCE [LARGE SCALE GENOMIC DNA]</scope>
    <source>
        <strain evidence="3 4">M1486</strain>
    </source>
</reference>
<dbReference type="PANTHER" id="PTHR30290:SF28">
    <property type="entry name" value="ABC TRANSPORTER PERIPLASMIC-BINDING PROTEIN SAPA-RELATED"/>
    <property type="match status" value="1"/>
</dbReference>
<comment type="caution">
    <text evidence="3">The sequence shown here is derived from an EMBL/GenBank/DDBJ whole genome shotgun (WGS) entry which is preliminary data.</text>
</comment>
<name>A0A557PFS8_9VIBR</name>
<dbReference type="AlphaFoldDB" id="A0A557PFS8"/>
<accession>A0A557PFS8</accession>
<dbReference type="InterPro" id="IPR039424">
    <property type="entry name" value="SBP_5"/>
</dbReference>
<dbReference type="GO" id="GO:1904680">
    <property type="term" value="F:peptide transmembrane transporter activity"/>
    <property type="evidence" value="ECO:0007669"/>
    <property type="project" value="TreeGrafter"/>
</dbReference>
<protein>
    <submittedName>
        <fullName evidence="3">ABC transporter substrate-binding protein</fullName>
    </submittedName>
</protein>
<evidence type="ECO:0000259" key="2">
    <source>
        <dbReference type="Pfam" id="PF00496"/>
    </source>
</evidence>
<feature type="chain" id="PRO_5021981732" evidence="1">
    <location>
        <begin position="20"/>
        <end position="540"/>
    </location>
</feature>
<proteinExistence type="predicted"/>
<dbReference type="InterPro" id="IPR030678">
    <property type="entry name" value="Peptide/Ni-bd"/>
</dbReference>
<evidence type="ECO:0000313" key="3">
    <source>
        <dbReference type="EMBL" id="TVO39486.1"/>
    </source>
</evidence>
<keyword evidence="1" id="KW-0732">Signal</keyword>
<evidence type="ECO:0000256" key="1">
    <source>
        <dbReference type="SAM" id="SignalP"/>
    </source>
</evidence>
<dbReference type="RefSeq" id="WP_144387388.1">
    <property type="nucleotide sequence ID" value="NZ_CANNCB010000001.1"/>
</dbReference>
<dbReference type="InterPro" id="IPR000914">
    <property type="entry name" value="SBP_5_dom"/>
</dbReference>